<dbReference type="InterPro" id="IPR011010">
    <property type="entry name" value="DNA_brk_join_enz"/>
</dbReference>
<reference evidence="5 6" key="1">
    <citation type="submission" date="2020-03" db="EMBL/GenBank/DDBJ databases">
        <title>Genomic Encyclopedia of Type Strains, Phase IV (KMG-IV): sequencing the most valuable type-strain genomes for metagenomic binning, comparative biology and taxonomic classification.</title>
        <authorList>
            <person name="Goeker M."/>
        </authorList>
    </citation>
    <scope>NUCLEOTIDE SEQUENCE [LARGE SCALE GENOMIC DNA]</scope>
    <source>
        <strain evidence="5 6">DSM 102865</strain>
    </source>
</reference>
<dbReference type="InterPro" id="IPR002104">
    <property type="entry name" value="Integrase_catalytic"/>
</dbReference>
<keyword evidence="3" id="KW-0233">DNA recombination</keyword>
<evidence type="ECO:0000256" key="2">
    <source>
        <dbReference type="ARBA" id="ARBA00023125"/>
    </source>
</evidence>
<organism evidence="5 6">
    <name type="scientific">Dyadobacter arcticus</name>
    <dbReference type="NCBI Taxonomy" id="1078754"/>
    <lineage>
        <taxon>Bacteria</taxon>
        <taxon>Pseudomonadati</taxon>
        <taxon>Bacteroidota</taxon>
        <taxon>Cytophagia</taxon>
        <taxon>Cytophagales</taxon>
        <taxon>Spirosomataceae</taxon>
        <taxon>Dyadobacter</taxon>
    </lineage>
</organism>
<dbReference type="InterPro" id="IPR025269">
    <property type="entry name" value="SAM-like_dom"/>
</dbReference>
<evidence type="ECO:0000313" key="6">
    <source>
        <dbReference type="Proteomes" id="UP001179181"/>
    </source>
</evidence>
<dbReference type="RefSeq" id="WP_167268500.1">
    <property type="nucleotide sequence ID" value="NZ_JAASQJ010000001.1"/>
</dbReference>
<name>A0ABX0UIH3_9BACT</name>
<keyword evidence="6" id="KW-1185">Reference proteome</keyword>
<dbReference type="CDD" id="cd01185">
    <property type="entry name" value="INTN1_C_like"/>
    <property type="match status" value="1"/>
</dbReference>
<dbReference type="Pfam" id="PF13102">
    <property type="entry name" value="Phage_int_SAM_5"/>
    <property type="match status" value="1"/>
</dbReference>
<evidence type="ECO:0000256" key="3">
    <source>
        <dbReference type="ARBA" id="ARBA00023172"/>
    </source>
</evidence>
<dbReference type="Pfam" id="PF00589">
    <property type="entry name" value="Phage_integrase"/>
    <property type="match status" value="1"/>
</dbReference>
<sequence>MLETSFGLIFFLKRPNPELADGMRYVYCRVTVNGVPKDISTKRIWHPSKWSVGAGRATGNKEDTKTLNAYLDTLTSKIYEAKRSLIETNKEVTSEAIKNILLGRTEGGKTILPIFREHNDQIAALIGADFAPGTLERYETCLKHTSDFIKWKYQADDFEIKKLDYEFISQYEFWLKAVKKISHNTTMKYLANFKKIVLLCVKRGWLQRDPFYAFKFSKREVDRQALTEGELKKVWEKDMGDGRLALVKDIFLFCCYTGLAYADIYKLKRTEITEGIDGGKWITTKRQKTDTPSRIPILPMALEILEKYEDHPQCENENRVLPVLSNQKMNAYLKEIADLCGIKKNITFHLARHTFATTVTLTNGVPIESVSKMLGHRNIKTTQQYAKIVDRKISDDMARLKEILMEKQ</sequence>
<dbReference type="InterPro" id="IPR013762">
    <property type="entry name" value="Integrase-like_cat_sf"/>
</dbReference>
<dbReference type="EMBL" id="JAASQJ010000001">
    <property type="protein sequence ID" value="NIJ52303.1"/>
    <property type="molecule type" value="Genomic_DNA"/>
</dbReference>
<dbReference type="SUPFAM" id="SSF56349">
    <property type="entry name" value="DNA breaking-rejoining enzymes"/>
    <property type="match status" value="1"/>
</dbReference>
<evidence type="ECO:0000256" key="1">
    <source>
        <dbReference type="ARBA" id="ARBA00008857"/>
    </source>
</evidence>
<dbReference type="InterPro" id="IPR050090">
    <property type="entry name" value="Tyrosine_recombinase_XerCD"/>
</dbReference>
<feature type="domain" description="Tyr recombinase" evidence="4">
    <location>
        <begin position="221"/>
        <end position="405"/>
    </location>
</feature>
<comment type="similarity">
    <text evidence="1">Belongs to the 'phage' integrase family.</text>
</comment>
<protein>
    <submittedName>
        <fullName evidence="5">Site-specific recombinase XerD</fullName>
    </submittedName>
</protein>
<comment type="caution">
    <text evidence="5">The sequence shown here is derived from an EMBL/GenBank/DDBJ whole genome shotgun (WGS) entry which is preliminary data.</text>
</comment>
<evidence type="ECO:0000313" key="5">
    <source>
        <dbReference type="EMBL" id="NIJ52303.1"/>
    </source>
</evidence>
<evidence type="ECO:0000259" key="4">
    <source>
        <dbReference type="PROSITE" id="PS51898"/>
    </source>
</evidence>
<dbReference type="InterPro" id="IPR035386">
    <property type="entry name" value="Arm-DNA-bind_5"/>
</dbReference>
<keyword evidence="2" id="KW-0238">DNA-binding</keyword>
<gene>
    <name evidence="5" type="ORF">FHS68_001459</name>
</gene>
<proteinExistence type="inferred from homology"/>
<accession>A0ABX0UIH3</accession>
<dbReference type="PROSITE" id="PS51898">
    <property type="entry name" value="TYR_RECOMBINASE"/>
    <property type="match status" value="1"/>
</dbReference>
<dbReference type="PANTHER" id="PTHR30349:SF64">
    <property type="entry name" value="PROPHAGE INTEGRASE INTD-RELATED"/>
    <property type="match status" value="1"/>
</dbReference>
<dbReference type="InterPro" id="IPR010998">
    <property type="entry name" value="Integrase_recombinase_N"/>
</dbReference>
<dbReference type="Pfam" id="PF17293">
    <property type="entry name" value="Arm-DNA-bind_5"/>
    <property type="match status" value="1"/>
</dbReference>
<dbReference type="PANTHER" id="PTHR30349">
    <property type="entry name" value="PHAGE INTEGRASE-RELATED"/>
    <property type="match status" value="1"/>
</dbReference>
<dbReference type="Gene3D" id="1.10.443.10">
    <property type="entry name" value="Intergrase catalytic core"/>
    <property type="match status" value="1"/>
</dbReference>
<dbReference type="Gene3D" id="1.10.150.130">
    <property type="match status" value="1"/>
</dbReference>
<dbReference type="Proteomes" id="UP001179181">
    <property type="component" value="Unassembled WGS sequence"/>
</dbReference>